<evidence type="ECO:0000313" key="3">
    <source>
        <dbReference type="Proteomes" id="UP000198994"/>
    </source>
</evidence>
<accession>A0A1G7EBG0</accession>
<dbReference type="STRING" id="282683.SAMN04488105_105258"/>
<gene>
    <name evidence="2" type="ORF">SAMN04488105_105258</name>
</gene>
<reference evidence="3" key="1">
    <citation type="submission" date="2016-10" db="EMBL/GenBank/DDBJ databases">
        <authorList>
            <person name="Varghese N."/>
            <person name="Submissions S."/>
        </authorList>
    </citation>
    <scope>NUCLEOTIDE SEQUENCE [LARGE SCALE GENOMIC DNA]</scope>
    <source>
        <strain evidence="3">DSM 10146</strain>
    </source>
</reference>
<dbReference type="Proteomes" id="UP000198994">
    <property type="component" value="Unassembled WGS sequence"/>
</dbReference>
<feature type="chain" id="PRO_5011781101" description="DUF4177 domain-containing protein" evidence="1">
    <location>
        <begin position="29"/>
        <end position="103"/>
    </location>
</feature>
<keyword evidence="3" id="KW-1185">Reference proteome</keyword>
<feature type="signal peptide" evidence="1">
    <location>
        <begin position="1"/>
        <end position="28"/>
    </location>
</feature>
<protein>
    <recommendedName>
        <fullName evidence="4">DUF4177 domain-containing protein</fullName>
    </recommendedName>
</protein>
<organism evidence="2 3">
    <name type="scientific">Salipiger thiooxidans</name>
    <dbReference type="NCBI Taxonomy" id="282683"/>
    <lineage>
        <taxon>Bacteria</taxon>
        <taxon>Pseudomonadati</taxon>
        <taxon>Pseudomonadota</taxon>
        <taxon>Alphaproteobacteria</taxon>
        <taxon>Rhodobacterales</taxon>
        <taxon>Roseobacteraceae</taxon>
        <taxon>Salipiger</taxon>
    </lineage>
</organism>
<evidence type="ECO:0000256" key="1">
    <source>
        <dbReference type="SAM" id="SignalP"/>
    </source>
</evidence>
<name>A0A1G7EBG0_9RHOB</name>
<evidence type="ECO:0008006" key="4">
    <source>
        <dbReference type="Google" id="ProtNLM"/>
    </source>
</evidence>
<sequence length="103" mass="11069">MSLRSVAGMKRLFLLLFLALVLPAAAQADCYVEYKAKRDAPLRLHYGIALLPGGDCPGKGQAADALRSRLAGSGWTLLNVVGSSTKEPGKKKKANAGDYYLRF</sequence>
<dbReference type="AlphaFoldDB" id="A0A1G7EBG0"/>
<proteinExistence type="predicted"/>
<dbReference type="RefSeq" id="WP_008886873.1">
    <property type="nucleotide sequence ID" value="NZ_JAIVLS010000004.1"/>
</dbReference>
<keyword evidence="1" id="KW-0732">Signal</keyword>
<evidence type="ECO:0000313" key="2">
    <source>
        <dbReference type="EMBL" id="SDE61022.1"/>
    </source>
</evidence>
<dbReference type="EMBL" id="FNAV01000005">
    <property type="protein sequence ID" value="SDE61022.1"/>
    <property type="molecule type" value="Genomic_DNA"/>
</dbReference>